<dbReference type="InterPro" id="IPR026497">
    <property type="entry name" value="GRASP-with-SPASM"/>
</dbReference>
<dbReference type="EMBL" id="WVHS01000001">
    <property type="protein sequence ID" value="MXV13903.1"/>
    <property type="molecule type" value="Genomic_DNA"/>
</dbReference>
<sequence length="345" mass="39389">MLNRSVDRNHFRLFANCVPVKGASRSLICDIQRAVYHFIPNDLFDILTTQANMSVDSLLAFYEDENNSDTIKEYFDFLYTEEYIFFCTADELALFPELNLDWDHPSAITNAIIDINQSSEHDFPQLFNQLEELGCRALQLRFFSDISLQNLSEIIRLLDRSVITAIEILLPDPGNLRDEEVISLITLNLRISVICFHSSALTRELRTFSDLPTTISFSTNAITDESHCGVISSKYFALGIELFTEGQKYNTCLNRKLSVDKSGFIKNCPSMKATFGNVKTTQLKTAIAAAGFKDPWGISKDQIYICRDCEFRYICTDCRAYTVNNGIYNKPLKCKYDPYSIAWSE</sequence>
<proteinExistence type="predicted"/>
<dbReference type="InterPro" id="IPR013785">
    <property type="entry name" value="Aldolase_TIM"/>
</dbReference>
<organism evidence="1 2">
    <name type="scientific">Hufsiella ginkgonis</name>
    <dbReference type="NCBI Taxonomy" id="2695274"/>
    <lineage>
        <taxon>Bacteria</taxon>
        <taxon>Pseudomonadati</taxon>
        <taxon>Bacteroidota</taxon>
        <taxon>Sphingobacteriia</taxon>
        <taxon>Sphingobacteriales</taxon>
        <taxon>Sphingobacteriaceae</taxon>
        <taxon>Hufsiella</taxon>
    </lineage>
</organism>
<evidence type="ECO:0000313" key="2">
    <source>
        <dbReference type="Proteomes" id="UP000451233"/>
    </source>
</evidence>
<evidence type="ECO:0000313" key="1">
    <source>
        <dbReference type="EMBL" id="MXV13903.1"/>
    </source>
</evidence>
<dbReference type="RefSeq" id="WP_160904927.1">
    <property type="nucleotide sequence ID" value="NZ_WVHS01000001.1"/>
</dbReference>
<dbReference type="AlphaFoldDB" id="A0A7K1XSB3"/>
<gene>
    <name evidence="1" type="primary">gwsS</name>
    <name evidence="1" type="ORF">GS398_01195</name>
</gene>
<comment type="caution">
    <text evidence="1">The sequence shown here is derived from an EMBL/GenBank/DDBJ whole genome shotgun (WGS) entry which is preliminary data.</text>
</comment>
<keyword evidence="2" id="KW-1185">Reference proteome</keyword>
<name>A0A7K1XSB3_9SPHI</name>
<dbReference type="Proteomes" id="UP000451233">
    <property type="component" value="Unassembled WGS sequence"/>
</dbReference>
<accession>A0A7K1XSB3</accession>
<dbReference type="Gene3D" id="3.20.20.70">
    <property type="entry name" value="Aldolase class I"/>
    <property type="match status" value="1"/>
</dbReference>
<dbReference type="NCBIfam" id="TIGR04193">
    <property type="entry name" value="SPASM_w_grasp"/>
    <property type="match status" value="1"/>
</dbReference>
<reference evidence="1 2" key="1">
    <citation type="submission" date="2019-11" db="EMBL/GenBank/DDBJ databases">
        <title>Pedobacter sp. HMF7056 Genome sequencing and assembly.</title>
        <authorList>
            <person name="Kang H."/>
            <person name="Kim H."/>
            <person name="Joh K."/>
        </authorList>
    </citation>
    <scope>NUCLEOTIDE SEQUENCE [LARGE SCALE GENOMIC DNA]</scope>
    <source>
        <strain evidence="1 2">HMF7056</strain>
    </source>
</reference>
<protein>
    <submittedName>
        <fullName evidence="1">Grasp-with-spasm system SPASM domain peptide maturase</fullName>
    </submittedName>
</protein>